<dbReference type="Proteomes" id="UP000235371">
    <property type="component" value="Unassembled WGS sequence"/>
</dbReference>
<name>A0A2J6SZR5_9HELO</name>
<dbReference type="EMBL" id="KZ613848">
    <property type="protein sequence ID" value="PMD56249.1"/>
    <property type="molecule type" value="Genomic_DNA"/>
</dbReference>
<dbReference type="InParanoid" id="A0A2J6SZR5"/>
<dbReference type="RefSeq" id="XP_024733153.1">
    <property type="nucleotide sequence ID" value="XM_024877674.1"/>
</dbReference>
<keyword evidence="2" id="KW-1185">Reference proteome</keyword>
<dbReference type="OrthoDB" id="3553337at2759"/>
<evidence type="ECO:0000313" key="2">
    <source>
        <dbReference type="Proteomes" id="UP000235371"/>
    </source>
</evidence>
<evidence type="ECO:0000313" key="1">
    <source>
        <dbReference type="EMBL" id="PMD56249.1"/>
    </source>
</evidence>
<accession>A0A2J6SZR5</accession>
<protein>
    <submittedName>
        <fullName evidence="1">Uncharacterized protein</fullName>
    </submittedName>
</protein>
<dbReference type="AlphaFoldDB" id="A0A2J6SZR5"/>
<proteinExistence type="predicted"/>
<reference evidence="1 2" key="1">
    <citation type="submission" date="2016-04" db="EMBL/GenBank/DDBJ databases">
        <title>A degradative enzymes factory behind the ericoid mycorrhizal symbiosis.</title>
        <authorList>
            <consortium name="DOE Joint Genome Institute"/>
            <person name="Martino E."/>
            <person name="Morin E."/>
            <person name="Grelet G."/>
            <person name="Kuo A."/>
            <person name="Kohler A."/>
            <person name="Daghino S."/>
            <person name="Barry K."/>
            <person name="Choi C."/>
            <person name="Cichocki N."/>
            <person name="Clum A."/>
            <person name="Copeland A."/>
            <person name="Hainaut M."/>
            <person name="Haridas S."/>
            <person name="Labutti K."/>
            <person name="Lindquist E."/>
            <person name="Lipzen A."/>
            <person name="Khouja H.-R."/>
            <person name="Murat C."/>
            <person name="Ohm R."/>
            <person name="Olson A."/>
            <person name="Spatafora J."/>
            <person name="Veneault-Fourrey C."/>
            <person name="Henrissat B."/>
            <person name="Grigoriev I."/>
            <person name="Martin F."/>
            <person name="Perotto S."/>
        </authorList>
    </citation>
    <scope>NUCLEOTIDE SEQUENCE [LARGE SCALE GENOMIC DNA]</scope>
    <source>
        <strain evidence="1 2">E</strain>
    </source>
</reference>
<dbReference type="GeneID" id="36585751"/>
<organism evidence="1 2">
    <name type="scientific">Hyaloscypha bicolor E</name>
    <dbReference type="NCBI Taxonomy" id="1095630"/>
    <lineage>
        <taxon>Eukaryota</taxon>
        <taxon>Fungi</taxon>
        <taxon>Dikarya</taxon>
        <taxon>Ascomycota</taxon>
        <taxon>Pezizomycotina</taxon>
        <taxon>Leotiomycetes</taxon>
        <taxon>Helotiales</taxon>
        <taxon>Hyaloscyphaceae</taxon>
        <taxon>Hyaloscypha</taxon>
        <taxon>Hyaloscypha bicolor</taxon>
    </lineage>
</organism>
<sequence length="157" mass="17371">MALAPAGAEGAIPTTIEQIKACLEDDDPDMCGRVKRDRLAAIASESGVKARNEPWVGHVLALSCESLEKRAINEIMTKGHGIYKKQWDKWKLGEGLPPWQNRRGEDAIQDLVYGILMNDLVKLYEGYEVGGEVRVKGLSVRKVCEKIKAEIGIVIIK</sequence>
<gene>
    <name evidence="1" type="ORF">K444DRAFT_57973</name>
</gene>